<evidence type="ECO:0000313" key="1">
    <source>
        <dbReference type="EMBL" id="KAH9372883.1"/>
    </source>
</evidence>
<dbReference type="AlphaFoldDB" id="A0A9J6GCQ3"/>
<comment type="caution">
    <text evidence="1">The sequence shown here is derived from an EMBL/GenBank/DDBJ whole genome shotgun (WGS) entry which is preliminary data.</text>
</comment>
<protein>
    <submittedName>
        <fullName evidence="1">Uncharacterized protein</fullName>
    </submittedName>
</protein>
<dbReference type="VEuPathDB" id="VectorBase:HLOH_045605"/>
<reference evidence="1 2" key="1">
    <citation type="journal article" date="2020" name="Cell">
        <title>Large-Scale Comparative Analyses of Tick Genomes Elucidate Their Genetic Diversity and Vector Capacities.</title>
        <authorList>
            <consortium name="Tick Genome and Microbiome Consortium (TIGMIC)"/>
            <person name="Jia N."/>
            <person name="Wang J."/>
            <person name="Shi W."/>
            <person name="Du L."/>
            <person name="Sun Y."/>
            <person name="Zhan W."/>
            <person name="Jiang J.F."/>
            <person name="Wang Q."/>
            <person name="Zhang B."/>
            <person name="Ji P."/>
            <person name="Bell-Sakyi L."/>
            <person name="Cui X.M."/>
            <person name="Yuan T.T."/>
            <person name="Jiang B.G."/>
            <person name="Yang W.F."/>
            <person name="Lam T.T."/>
            <person name="Chang Q.C."/>
            <person name="Ding S.J."/>
            <person name="Wang X.J."/>
            <person name="Zhu J.G."/>
            <person name="Ruan X.D."/>
            <person name="Zhao L."/>
            <person name="Wei J.T."/>
            <person name="Ye R.Z."/>
            <person name="Que T.C."/>
            <person name="Du C.H."/>
            <person name="Zhou Y.H."/>
            <person name="Cheng J.X."/>
            <person name="Dai P.F."/>
            <person name="Guo W.B."/>
            <person name="Han X.H."/>
            <person name="Huang E.J."/>
            <person name="Li L.F."/>
            <person name="Wei W."/>
            <person name="Gao Y.C."/>
            <person name="Liu J.Z."/>
            <person name="Shao H.Z."/>
            <person name="Wang X."/>
            <person name="Wang C.C."/>
            <person name="Yang T.C."/>
            <person name="Huo Q.B."/>
            <person name="Li W."/>
            <person name="Chen H.Y."/>
            <person name="Chen S.E."/>
            <person name="Zhou L.G."/>
            <person name="Ni X.B."/>
            <person name="Tian J.H."/>
            <person name="Sheng Y."/>
            <person name="Liu T."/>
            <person name="Pan Y.S."/>
            <person name="Xia L.Y."/>
            <person name="Li J."/>
            <person name="Zhao F."/>
            <person name="Cao W.C."/>
        </authorList>
    </citation>
    <scope>NUCLEOTIDE SEQUENCE [LARGE SCALE GENOMIC DNA]</scope>
    <source>
        <strain evidence="1">HaeL-2018</strain>
    </source>
</reference>
<keyword evidence="2" id="KW-1185">Reference proteome</keyword>
<gene>
    <name evidence="1" type="ORF">HPB48_012758</name>
</gene>
<organism evidence="1 2">
    <name type="scientific">Haemaphysalis longicornis</name>
    <name type="common">Bush tick</name>
    <dbReference type="NCBI Taxonomy" id="44386"/>
    <lineage>
        <taxon>Eukaryota</taxon>
        <taxon>Metazoa</taxon>
        <taxon>Ecdysozoa</taxon>
        <taxon>Arthropoda</taxon>
        <taxon>Chelicerata</taxon>
        <taxon>Arachnida</taxon>
        <taxon>Acari</taxon>
        <taxon>Parasitiformes</taxon>
        <taxon>Ixodida</taxon>
        <taxon>Ixodoidea</taxon>
        <taxon>Ixodidae</taxon>
        <taxon>Haemaphysalinae</taxon>
        <taxon>Haemaphysalis</taxon>
    </lineage>
</organism>
<sequence>MPYALTYPLYDISYVRALKYGALGSEVARAYAELSLLYYNTTPEATDVKQLLETSLEESTLQNELLDLVLSEVATLNMLSVAFKGPGCPLRLPNLRFTQKQLLFITWCYMRCKGNLDSFTLICDAVVRHSPSSRKPSSATLKLFTIQRKNARCFGHHSSGARGQHVVTKGTSVLTRCNFFTRALRCLRDANI</sequence>
<accession>A0A9J6GCQ3</accession>
<name>A0A9J6GCQ3_HAELO</name>
<evidence type="ECO:0000313" key="2">
    <source>
        <dbReference type="Proteomes" id="UP000821853"/>
    </source>
</evidence>
<dbReference type="Proteomes" id="UP000821853">
    <property type="component" value="Chromosome 4"/>
</dbReference>
<proteinExistence type="predicted"/>
<dbReference type="EMBL" id="JABSTR010000006">
    <property type="protein sequence ID" value="KAH9372883.1"/>
    <property type="molecule type" value="Genomic_DNA"/>
</dbReference>